<organism evidence="3 4">
    <name type="scientific">Enemella evansiae</name>
    <dbReference type="NCBI Taxonomy" id="2016499"/>
    <lineage>
        <taxon>Bacteria</taxon>
        <taxon>Bacillati</taxon>
        <taxon>Actinomycetota</taxon>
        <taxon>Actinomycetes</taxon>
        <taxon>Propionibacteriales</taxon>
        <taxon>Propionibacteriaceae</taxon>
        <taxon>Enemella</taxon>
    </lineage>
</organism>
<evidence type="ECO:0000259" key="2">
    <source>
        <dbReference type="SMART" id="SM00507"/>
    </source>
</evidence>
<dbReference type="CDD" id="cd00085">
    <property type="entry name" value="HNHc"/>
    <property type="match status" value="1"/>
</dbReference>
<dbReference type="InterPro" id="IPR003615">
    <property type="entry name" value="HNH_nuc"/>
</dbReference>
<feature type="region of interest" description="Disordered" evidence="1">
    <location>
        <begin position="1"/>
        <end position="36"/>
    </location>
</feature>
<dbReference type="OrthoDB" id="3634417at2"/>
<sequence length="502" mass="55239">MRSAAEQCRACRDEPPRKLSTDFQIPFPNGESGPGLSDPSCWIGGMDSSAAAMVETATAVDDLLRQLLTMDDRLLTDEQRLHLGEINEQITARLHAHTTRTLAGIDQAGASKHVHGVCTTTWMRERHTYSGPEASGALREAIRIVNTPVVWEGLAQARVSPRQTTAILTALKHLPPDLPPGQQTAAQQTMVDQAQRFGPSELRVLGDRLVEVVDPDHADALLERRLEQQEAAARRNRELHLYGDGMGSTIIKGRIPAVEGEKLLAVLDAVLEKNATEDPPPCGSSCPGPSCGLCGGRPSRAMRRADALLELAHAYADANRAPSRGNDRARVNVTVDFDTLRRGIGCVDTPAGPLSAQQLRLLACDAEIIPMVLDGFGVPLDVGRTHRFFEGAIRAALVARDRGCVFPGCDQPARRCAAHHIRPWWCGGPTSLDNGVLLCPHHHALVEPSRTQLHNDNRWEVRINPEDRLPEFLPPQGLERNRRPRRHLRHRLRQYPIGDEDH</sequence>
<protein>
    <recommendedName>
        <fullName evidence="2">HNH nuclease domain-containing protein</fullName>
    </recommendedName>
</protein>
<accession>A0A255GQI1</accession>
<dbReference type="SMART" id="SM00507">
    <property type="entry name" value="HNHc"/>
    <property type="match status" value="1"/>
</dbReference>
<dbReference type="AlphaFoldDB" id="A0A255GQI1"/>
<dbReference type="Proteomes" id="UP000215896">
    <property type="component" value="Unassembled WGS sequence"/>
</dbReference>
<dbReference type="Pfam" id="PF02720">
    <property type="entry name" value="DUF222"/>
    <property type="match status" value="1"/>
</dbReference>
<keyword evidence="4" id="KW-1185">Reference proteome</keyword>
<evidence type="ECO:0000313" key="3">
    <source>
        <dbReference type="EMBL" id="OYO17662.1"/>
    </source>
</evidence>
<feature type="compositionally biased region" description="Basic and acidic residues" evidence="1">
    <location>
        <begin position="9"/>
        <end position="20"/>
    </location>
</feature>
<feature type="domain" description="HNH nuclease" evidence="2">
    <location>
        <begin position="392"/>
        <end position="444"/>
    </location>
</feature>
<comment type="caution">
    <text evidence="3">The sequence shown here is derived from an EMBL/GenBank/DDBJ whole genome shotgun (WGS) entry which is preliminary data.</text>
</comment>
<proteinExistence type="predicted"/>
<name>A0A255GQI1_9ACTN</name>
<reference evidence="3 4" key="1">
    <citation type="submission" date="2017-07" db="EMBL/GenBank/DDBJ databases">
        <title>Draft whole genome sequences of clinical Proprionibacteriaceae strains.</title>
        <authorList>
            <person name="Bernier A.-M."/>
            <person name="Bernard K."/>
            <person name="Domingo M.-C."/>
        </authorList>
    </citation>
    <scope>NUCLEOTIDE SEQUENCE [LARGE SCALE GENOMIC DNA]</scope>
    <source>
        <strain evidence="3 4">NML 030167</strain>
    </source>
</reference>
<dbReference type="EMBL" id="NMVO01000001">
    <property type="protein sequence ID" value="OYO17662.1"/>
    <property type="molecule type" value="Genomic_DNA"/>
</dbReference>
<evidence type="ECO:0000256" key="1">
    <source>
        <dbReference type="SAM" id="MobiDB-lite"/>
    </source>
</evidence>
<dbReference type="Pfam" id="PF13391">
    <property type="entry name" value="HNH_2"/>
    <property type="match status" value="1"/>
</dbReference>
<dbReference type="InterPro" id="IPR003870">
    <property type="entry name" value="DUF222"/>
</dbReference>
<gene>
    <name evidence="3" type="ORF">CGZ94_01885</name>
</gene>
<evidence type="ECO:0000313" key="4">
    <source>
        <dbReference type="Proteomes" id="UP000215896"/>
    </source>
</evidence>